<name>I0KAB9_9BACT</name>
<dbReference type="PANTHER" id="PTHR47572">
    <property type="entry name" value="LIPOPROTEIN-RELATED"/>
    <property type="match status" value="1"/>
</dbReference>
<dbReference type="GO" id="GO:0046872">
    <property type="term" value="F:metal ion binding"/>
    <property type="evidence" value="ECO:0007669"/>
    <property type="project" value="UniProtKB-KW"/>
</dbReference>
<dbReference type="Proteomes" id="UP000011058">
    <property type="component" value="Chromosome"/>
</dbReference>
<proteinExistence type="predicted"/>
<dbReference type="PRINTS" id="PR01790">
    <property type="entry name" value="SMP30FAMILY"/>
</dbReference>
<feature type="binding site" evidence="3">
    <location>
        <position position="269"/>
    </location>
    <ligand>
        <name>a divalent metal cation</name>
        <dbReference type="ChEBI" id="CHEBI:60240"/>
    </ligand>
</feature>
<dbReference type="HOGENOM" id="CLU_036110_0_0_10"/>
<keyword evidence="3" id="KW-0479">Metal-binding</keyword>
<dbReference type="SUPFAM" id="SSF63829">
    <property type="entry name" value="Calcium-dependent phosphotriesterase"/>
    <property type="match status" value="1"/>
</dbReference>
<evidence type="ECO:0000259" key="4">
    <source>
        <dbReference type="Pfam" id="PF08450"/>
    </source>
</evidence>
<feature type="binding site" evidence="3">
    <location>
        <position position="158"/>
    </location>
    <ligand>
        <name>substrate</name>
    </ligand>
</feature>
<dbReference type="Pfam" id="PF08450">
    <property type="entry name" value="SGL"/>
    <property type="match status" value="1"/>
</dbReference>
<gene>
    <name evidence="5" type="ORF">FAES_3063</name>
</gene>
<evidence type="ECO:0000256" key="2">
    <source>
        <dbReference type="PIRSR" id="PIRSR605511-1"/>
    </source>
</evidence>
<accession>I0KAB9</accession>
<feature type="binding site" evidence="3">
    <location>
        <position position="181"/>
    </location>
    <ligand>
        <name>substrate</name>
    </ligand>
</feature>
<keyword evidence="3" id="KW-0862">Zinc</keyword>
<dbReference type="EC" id="3.1.1.17" evidence="5"/>
<dbReference type="EMBL" id="HE796683">
    <property type="protein sequence ID" value="CCH01072.1"/>
    <property type="molecule type" value="Genomic_DNA"/>
</dbReference>
<dbReference type="InterPro" id="IPR005511">
    <property type="entry name" value="SMP-30"/>
</dbReference>
<sequence length="343" mass="36944">MKSLITSLFVCVAASGMAQHYPTIGHVVRDDPRLNALLPENAQIEVLASGFDWTEGPVWVKGTGNTPGYLLFSDVPNNVIHRWTEKSGVQVFLKPSGYTGLGTYSNEPGSNGLTIDRQGRLIACEHGDRRISAMPLNKPGGKITLADRCQGKRFNSPNDVVAHSNGSYYFTDPPYGLPKHDTDPSRETKLFGVYRIDPEGEVTVAIADLVRPNGVALSPDQKTLYVAQSDEKQPVILAYPILPDGTVGKGRLVYNALDLMKRGLKGAPDGLKVDEQGNLWATGPGGVLVIAPDPKGGAGTLLGRIDPGEATANCAWGDDGKTLYITADMYLCRIRTNVRGANW</sequence>
<evidence type="ECO:0000256" key="1">
    <source>
        <dbReference type="ARBA" id="ARBA00022801"/>
    </source>
</evidence>
<evidence type="ECO:0000256" key="3">
    <source>
        <dbReference type="PIRSR" id="PIRSR605511-2"/>
    </source>
</evidence>
<protein>
    <submittedName>
        <fullName evidence="5">Gluconolactonase</fullName>
        <ecNumber evidence="5">3.1.1.17</ecNumber>
    </submittedName>
</protein>
<dbReference type="STRING" id="1166018.FAES_3063"/>
<feature type="binding site" evidence="3">
    <location>
        <position position="213"/>
    </location>
    <ligand>
        <name>a divalent metal cation</name>
        <dbReference type="ChEBI" id="CHEBI:60240"/>
    </ligand>
</feature>
<organism evidence="5 6">
    <name type="scientific">Fibrella aestuarina BUZ 2</name>
    <dbReference type="NCBI Taxonomy" id="1166018"/>
    <lineage>
        <taxon>Bacteria</taxon>
        <taxon>Pseudomonadati</taxon>
        <taxon>Bacteroidota</taxon>
        <taxon>Cytophagia</taxon>
        <taxon>Cytophagales</taxon>
        <taxon>Spirosomataceae</taxon>
        <taxon>Fibrella</taxon>
    </lineage>
</organism>
<dbReference type="InterPro" id="IPR051262">
    <property type="entry name" value="SMP-30/CGR1_Lactonase"/>
</dbReference>
<keyword evidence="1 5" id="KW-0378">Hydrolase</keyword>
<dbReference type="InterPro" id="IPR011042">
    <property type="entry name" value="6-blade_b-propeller_TolB-like"/>
</dbReference>
<dbReference type="PATRIC" id="fig|1166018.3.peg.4832"/>
<dbReference type="KEGG" id="fae:FAES_3063"/>
<dbReference type="Gene3D" id="2.120.10.30">
    <property type="entry name" value="TolB, C-terminal domain"/>
    <property type="match status" value="1"/>
</dbReference>
<dbReference type="InterPro" id="IPR013658">
    <property type="entry name" value="SGL"/>
</dbReference>
<feature type="active site" description="Proton donor/acceptor" evidence="2">
    <location>
        <position position="269"/>
    </location>
</feature>
<feature type="binding site" evidence="3">
    <location>
        <position position="55"/>
    </location>
    <ligand>
        <name>a divalent metal cation</name>
        <dbReference type="ChEBI" id="CHEBI:60240"/>
    </ligand>
</feature>
<keyword evidence="6" id="KW-1185">Reference proteome</keyword>
<comment type="cofactor">
    <cofactor evidence="3">
        <name>Zn(2+)</name>
        <dbReference type="ChEBI" id="CHEBI:29105"/>
    </cofactor>
    <text evidence="3">Binds 1 divalent metal cation per subunit.</text>
</comment>
<dbReference type="AlphaFoldDB" id="I0KAB9"/>
<reference evidence="5 6" key="1">
    <citation type="journal article" date="2012" name="J. Bacteriol.">
        <title>Genome Sequence of Fibrella aestuarina BUZ 2T, a Filamentous Marine Bacterium.</title>
        <authorList>
            <person name="Filippini M."/>
            <person name="Qi W."/>
            <person name="Blom J."/>
            <person name="Goesmann A."/>
            <person name="Smits T.H."/>
            <person name="Bagheri H.C."/>
        </authorList>
    </citation>
    <scope>NUCLEOTIDE SEQUENCE [LARGE SCALE GENOMIC DNA]</scope>
    <source>
        <strain evidence="6">BUZ 2T</strain>
    </source>
</reference>
<evidence type="ECO:0000313" key="5">
    <source>
        <dbReference type="EMBL" id="CCH01072.1"/>
    </source>
</evidence>
<dbReference type="PANTHER" id="PTHR47572:SF4">
    <property type="entry name" value="LACTONASE DRP35"/>
    <property type="match status" value="1"/>
</dbReference>
<dbReference type="GO" id="GO:0004341">
    <property type="term" value="F:gluconolactonase activity"/>
    <property type="evidence" value="ECO:0007669"/>
    <property type="project" value="UniProtKB-EC"/>
</dbReference>
<dbReference type="eggNOG" id="COG3386">
    <property type="taxonomic scope" value="Bacteria"/>
</dbReference>
<evidence type="ECO:0000313" key="6">
    <source>
        <dbReference type="Proteomes" id="UP000011058"/>
    </source>
</evidence>
<feature type="domain" description="SMP-30/Gluconolactonase/LRE-like region" evidence="4">
    <location>
        <begin position="53"/>
        <end position="327"/>
    </location>
</feature>